<feature type="region of interest" description="Disordered" evidence="1">
    <location>
        <begin position="128"/>
        <end position="184"/>
    </location>
</feature>
<dbReference type="EMBL" id="CAJVQB010002539">
    <property type="protein sequence ID" value="CAG8578697.1"/>
    <property type="molecule type" value="Genomic_DNA"/>
</dbReference>
<dbReference type="Proteomes" id="UP000789901">
    <property type="component" value="Unassembled WGS sequence"/>
</dbReference>
<organism evidence="2 3">
    <name type="scientific">Gigaspora margarita</name>
    <dbReference type="NCBI Taxonomy" id="4874"/>
    <lineage>
        <taxon>Eukaryota</taxon>
        <taxon>Fungi</taxon>
        <taxon>Fungi incertae sedis</taxon>
        <taxon>Mucoromycota</taxon>
        <taxon>Glomeromycotina</taxon>
        <taxon>Glomeromycetes</taxon>
        <taxon>Diversisporales</taxon>
        <taxon>Gigasporaceae</taxon>
        <taxon>Gigaspora</taxon>
    </lineage>
</organism>
<evidence type="ECO:0000256" key="1">
    <source>
        <dbReference type="SAM" id="MobiDB-lite"/>
    </source>
</evidence>
<reference evidence="2 3" key="1">
    <citation type="submission" date="2021-06" db="EMBL/GenBank/DDBJ databases">
        <authorList>
            <person name="Kallberg Y."/>
            <person name="Tangrot J."/>
            <person name="Rosling A."/>
        </authorList>
    </citation>
    <scope>NUCLEOTIDE SEQUENCE [LARGE SCALE GENOMIC DNA]</scope>
    <source>
        <strain evidence="2 3">120-4 pot B 10/14</strain>
    </source>
</reference>
<feature type="compositionally biased region" description="Basic residues" evidence="1">
    <location>
        <begin position="139"/>
        <end position="148"/>
    </location>
</feature>
<protein>
    <submittedName>
        <fullName evidence="2">23361_t:CDS:1</fullName>
    </submittedName>
</protein>
<proteinExistence type="predicted"/>
<comment type="caution">
    <text evidence="2">The sequence shown here is derived from an EMBL/GenBank/DDBJ whole genome shotgun (WGS) entry which is preliminary data.</text>
</comment>
<keyword evidence="3" id="KW-1185">Reference proteome</keyword>
<evidence type="ECO:0000313" key="3">
    <source>
        <dbReference type="Proteomes" id="UP000789901"/>
    </source>
</evidence>
<name>A0ABN7UES4_GIGMA</name>
<evidence type="ECO:0000313" key="2">
    <source>
        <dbReference type="EMBL" id="CAG8578697.1"/>
    </source>
</evidence>
<feature type="region of interest" description="Disordered" evidence="1">
    <location>
        <begin position="49"/>
        <end position="74"/>
    </location>
</feature>
<sequence>MKFHIRILNFFPSLTPNDHIFFTYIALGQVVKNNSFYASLHMESIVTTQEHPQEGPSDMHLSKYSNHEQRSDYQNGGSQFCAALDKFTRRYHASKAISFTRLSSSLYNSNADPTRIKSGAMIRVQIESTKRRNSESSGTRRKLHTKARTSKENLDPQTIPSRKKSKYNKKEHNLAKNISNNQLN</sequence>
<gene>
    <name evidence="2" type="ORF">GMARGA_LOCUS5841</name>
</gene>
<accession>A0ABN7UES4</accession>